<reference evidence="3 5" key="2">
    <citation type="submission" date="2019-03" db="EMBL/GenBank/DDBJ databases">
        <title>Genomic Encyclopedia of Type Strains, Phase IV (KMG-IV): sequencing the most valuable type-strain genomes for metagenomic binning, comparative biology and taxonomic classification.</title>
        <authorList>
            <person name="Goeker M."/>
        </authorList>
    </citation>
    <scope>NUCLEOTIDE SEQUENCE [LARGE SCALE GENOMIC DNA]</scope>
    <source>
        <strain evidence="3 5">DSM 20580</strain>
    </source>
</reference>
<evidence type="ECO:0000313" key="4">
    <source>
        <dbReference type="Proteomes" id="UP000254330"/>
    </source>
</evidence>
<proteinExistence type="predicted"/>
<dbReference type="EMBL" id="SNZG01000058">
    <property type="protein sequence ID" value="TDR33199.1"/>
    <property type="molecule type" value="Genomic_DNA"/>
</dbReference>
<evidence type="ECO:0000313" key="3">
    <source>
        <dbReference type="EMBL" id="TDR33199.1"/>
    </source>
</evidence>
<dbReference type="PROSITE" id="PS50930">
    <property type="entry name" value="HTH_LYTTR"/>
    <property type="match status" value="1"/>
</dbReference>
<evidence type="ECO:0000259" key="1">
    <source>
        <dbReference type="PROSITE" id="PS50930"/>
    </source>
</evidence>
<feature type="domain" description="HTH LytTR-type" evidence="1">
    <location>
        <begin position="154"/>
        <end position="222"/>
    </location>
</feature>
<dbReference type="Pfam" id="PF04397">
    <property type="entry name" value="LytTR"/>
    <property type="match status" value="1"/>
</dbReference>
<gene>
    <name evidence="3" type="ORF">DFR61_1585</name>
    <name evidence="2" type="ORF">NCTC10597_00606</name>
</gene>
<protein>
    <submittedName>
        <fullName evidence="3">LytTr DNA-binding domain-containing protein</fullName>
    </submittedName>
    <submittedName>
        <fullName evidence="2">Putative two-component response-regulatory protein YehT</fullName>
    </submittedName>
</protein>
<organism evidence="2 4">
    <name type="scientific">Kurthia zopfii</name>
    <dbReference type="NCBI Taxonomy" id="1650"/>
    <lineage>
        <taxon>Bacteria</taxon>
        <taxon>Bacillati</taxon>
        <taxon>Bacillota</taxon>
        <taxon>Bacilli</taxon>
        <taxon>Bacillales</taxon>
        <taxon>Caryophanaceae</taxon>
        <taxon>Kurthia</taxon>
    </lineage>
</organism>
<evidence type="ECO:0000313" key="5">
    <source>
        <dbReference type="Proteomes" id="UP000294641"/>
    </source>
</evidence>
<comment type="caution">
    <text evidence="2">The sequence shown here is derived from an EMBL/GenBank/DDBJ whole genome shotgun (WGS) entry which is preliminary data.</text>
</comment>
<dbReference type="Proteomes" id="UP000294641">
    <property type="component" value="Unassembled WGS sequence"/>
</dbReference>
<dbReference type="OrthoDB" id="9802383at2"/>
<dbReference type="SMART" id="SM00850">
    <property type="entry name" value="LytTR"/>
    <property type="match status" value="1"/>
</dbReference>
<dbReference type="PANTHER" id="PTHR37299">
    <property type="entry name" value="TRANSCRIPTIONAL REGULATOR-RELATED"/>
    <property type="match status" value="1"/>
</dbReference>
<keyword evidence="5" id="KW-1185">Reference proteome</keyword>
<dbReference type="AlphaFoldDB" id="A0A2U3ABW4"/>
<dbReference type="InterPro" id="IPR046947">
    <property type="entry name" value="LytR-like"/>
</dbReference>
<dbReference type="GO" id="GO:0000156">
    <property type="term" value="F:phosphorelay response regulator activity"/>
    <property type="evidence" value="ECO:0007669"/>
    <property type="project" value="InterPro"/>
</dbReference>
<reference evidence="2 4" key="1">
    <citation type="submission" date="2018-06" db="EMBL/GenBank/DDBJ databases">
        <authorList>
            <consortium name="Pathogen Informatics"/>
            <person name="Doyle S."/>
        </authorList>
    </citation>
    <scope>NUCLEOTIDE SEQUENCE [LARGE SCALE GENOMIC DNA]</scope>
    <source>
        <strain evidence="2 4">NCTC10597</strain>
    </source>
</reference>
<dbReference type="EMBL" id="UGNP01000001">
    <property type="protein sequence ID" value="STX08937.1"/>
    <property type="molecule type" value="Genomic_DNA"/>
</dbReference>
<keyword evidence="3" id="KW-0238">DNA-binding</keyword>
<accession>A0A2U3ABW4</accession>
<dbReference type="GO" id="GO:0003677">
    <property type="term" value="F:DNA binding"/>
    <property type="evidence" value="ECO:0007669"/>
    <property type="project" value="UniProtKB-KW"/>
</dbReference>
<sequence length="222" mass="25592">MESIYSNLGNDVIVQYASLLNDWMPHDATIAIALESDYIYYDHKIIDIGIRDGHKVVESSIAHAVYESARKIEKVIHSPFNDTDYRGIGYPITIQDKKGALIVILPTMNSVSPKTLQFVTGRNEDEWQPIPIEEVSFFESLNKKNWCYQQQQPYQISLTMKDLACRLPENFIRIHRSYIINIRNISKITRDFASNLCIIMKCGQQLPVSQSYVANVRKTLEF</sequence>
<dbReference type="InterPro" id="IPR007492">
    <property type="entry name" value="LytTR_DNA-bd_dom"/>
</dbReference>
<dbReference type="Proteomes" id="UP000254330">
    <property type="component" value="Unassembled WGS sequence"/>
</dbReference>
<dbReference type="RefSeq" id="WP_109349967.1">
    <property type="nucleotide sequence ID" value="NZ_BJUE01000071.1"/>
</dbReference>
<evidence type="ECO:0000313" key="2">
    <source>
        <dbReference type="EMBL" id="STX08937.1"/>
    </source>
</evidence>
<dbReference type="PANTHER" id="PTHR37299:SF4">
    <property type="entry name" value="TRANSCRIPTIONAL REGULATOR"/>
    <property type="match status" value="1"/>
</dbReference>
<dbReference type="Gene3D" id="2.40.50.40">
    <property type="match status" value="1"/>
</dbReference>
<dbReference type="Gene3D" id="2.20.25.10">
    <property type="match status" value="1"/>
</dbReference>
<name>A0A2U3ABW4_9BACL</name>